<dbReference type="Proteomes" id="UP000572635">
    <property type="component" value="Unassembled WGS sequence"/>
</dbReference>
<protein>
    <recommendedName>
        <fullName evidence="4">Lipoprotein</fullName>
    </recommendedName>
</protein>
<organism evidence="2 3">
    <name type="scientific">Nocardiopsis composta</name>
    <dbReference type="NCBI Taxonomy" id="157465"/>
    <lineage>
        <taxon>Bacteria</taxon>
        <taxon>Bacillati</taxon>
        <taxon>Actinomycetota</taxon>
        <taxon>Actinomycetes</taxon>
        <taxon>Streptosporangiales</taxon>
        <taxon>Nocardiopsidaceae</taxon>
        <taxon>Nocardiopsis</taxon>
    </lineage>
</organism>
<proteinExistence type="predicted"/>
<name>A0A7W8QHF5_9ACTN</name>
<dbReference type="RefSeq" id="WP_184387703.1">
    <property type="nucleotide sequence ID" value="NZ_BAAAJD010000107.1"/>
</dbReference>
<feature type="signal peptide" evidence="1">
    <location>
        <begin position="1"/>
        <end position="26"/>
    </location>
</feature>
<feature type="chain" id="PRO_5039512171" description="Lipoprotein" evidence="1">
    <location>
        <begin position="27"/>
        <end position="216"/>
    </location>
</feature>
<gene>
    <name evidence="2" type="ORF">HDA36_000178</name>
</gene>
<sequence>MPSVSRLFIPLLLLPAAAGCSALGDAAEEASRPPIEEPEDLAVLCEDIGSGYEGAAPYSGEGPHPAVMFFSGPSHDTDDDAGYEIAAPNPESKDDATPIVSWHPDSLDEAELLVCAKGGEPGEELRTCEFSGSGGSKMWMSLRGRDYSFTVYELATGEVVHETEFSATLGVFPGSGLNSECPTWVQSEETPTELYASPSADELHELLADVVEGAAG</sequence>
<reference evidence="2 3" key="1">
    <citation type="submission" date="2020-08" db="EMBL/GenBank/DDBJ databases">
        <title>Sequencing the genomes of 1000 actinobacteria strains.</title>
        <authorList>
            <person name="Klenk H.-P."/>
        </authorList>
    </citation>
    <scope>NUCLEOTIDE SEQUENCE [LARGE SCALE GENOMIC DNA]</scope>
    <source>
        <strain evidence="2 3">DSM 44551</strain>
    </source>
</reference>
<evidence type="ECO:0008006" key="4">
    <source>
        <dbReference type="Google" id="ProtNLM"/>
    </source>
</evidence>
<keyword evidence="3" id="KW-1185">Reference proteome</keyword>
<dbReference type="EMBL" id="JACHDB010000001">
    <property type="protein sequence ID" value="MBB5430094.1"/>
    <property type="molecule type" value="Genomic_DNA"/>
</dbReference>
<evidence type="ECO:0000256" key="1">
    <source>
        <dbReference type="SAM" id="SignalP"/>
    </source>
</evidence>
<keyword evidence="1" id="KW-0732">Signal</keyword>
<evidence type="ECO:0000313" key="3">
    <source>
        <dbReference type="Proteomes" id="UP000572635"/>
    </source>
</evidence>
<comment type="caution">
    <text evidence="2">The sequence shown here is derived from an EMBL/GenBank/DDBJ whole genome shotgun (WGS) entry which is preliminary data.</text>
</comment>
<dbReference type="AlphaFoldDB" id="A0A7W8QHF5"/>
<accession>A0A7W8QHF5</accession>
<evidence type="ECO:0000313" key="2">
    <source>
        <dbReference type="EMBL" id="MBB5430094.1"/>
    </source>
</evidence>
<dbReference type="PROSITE" id="PS51257">
    <property type="entry name" value="PROKAR_LIPOPROTEIN"/>
    <property type="match status" value="1"/>
</dbReference>